<dbReference type="Proteomes" id="UP000031523">
    <property type="component" value="Chromosome"/>
</dbReference>
<accession>A0A0B5F707</accession>
<dbReference type="KEGG" id="sals:SLNWT_6959"/>
<evidence type="ECO:0000313" key="2">
    <source>
        <dbReference type="Proteomes" id="UP000031523"/>
    </source>
</evidence>
<keyword evidence="2" id="KW-1185">Reference proteome</keyword>
<protein>
    <submittedName>
        <fullName evidence="1">Uncharacterized protein</fullName>
    </submittedName>
</protein>
<proteinExistence type="predicted"/>
<dbReference type="AlphaFoldDB" id="A0A0B5F707"/>
<sequence>MRPTRLSGQPVAHCAVADGAVSAEGPEVVVHRLRQLGLRQPRFTEGLRQVPVRFHAFKIARYQERSAGEGAEFPVARTVRRSESSSRVVTTRR</sequence>
<gene>
    <name evidence="1" type="ORF">SLNWT_6959</name>
</gene>
<evidence type="ECO:0000313" key="1">
    <source>
        <dbReference type="EMBL" id="AJE87335.1"/>
    </source>
</evidence>
<dbReference type="EMBL" id="CP010519">
    <property type="protein sequence ID" value="AJE87335.1"/>
    <property type="molecule type" value="Genomic_DNA"/>
</dbReference>
<organism evidence="1 2">
    <name type="scientific">Streptomyces albus (strain ATCC 21838 / DSM 41398 / FERM P-419 / JCM 4703 / NBRC 107858)</name>
    <dbReference type="NCBI Taxonomy" id="1081613"/>
    <lineage>
        <taxon>Bacteria</taxon>
        <taxon>Bacillati</taxon>
        <taxon>Actinomycetota</taxon>
        <taxon>Actinomycetes</taxon>
        <taxon>Kitasatosporales</taxon>
        <taxon>Streptomycetaceae</taxon>
        <taxon>Streptomyces</taxon>
    </lineage>
</organism>
<name>A0A0B5F707_STRA4</name>
<reference evidence="1 2" key="1">
    <citation type="submission" date="2015-01" db="EMBL/GenBank/DDBJ databases">
        <title>Enhanced salinomycin production by adjusting the supply of polyketide extender units in Streptomyce albus DSM 41398.</title>
        <authorList>
            <person name="Lu C."/>
        </authorList>
    </citation>
    <scope>NUCLEOTIDE SEQUENCE [LARGE SCALE GENOMIC DNA]</scope>
    <source>
        <strain evidence="2">ATCC 21838 / DSM 41398 / FERM P-419 / JCM 4703 / NBRC 107858</strain>
    </source>
</reference>